<sequence>MADGDGDCCSPNSLSCRLSITAVSKAITKVEMAWNCRRKTKAISELSGPTLSCNSMFEMSSCRRLG</sequence>
<protein>
    <submittedName>
        <fullName evidence="1">Uncharacterized protein</fullName>
    </submittedName>
</protein>
<dbReference type="Proteomes" id="UP001642483">
    <property type="component" value="Unassembled WGS sequence"/>
</dbReference>
<accession>A0ABP0FVQ8</accession>
<reference evidence="1 2" key="1">
    <citation type="submission" date="2024-02" db="EMBL/GenBank/DDBJ databases">
        <authorList>
            <person name="Daric V."/>
            <person name="Darras S."/>
        </authorList>
    </citation>
    <scope>NUCLEOTIDE SEQUENCE [LARGE SCALE GENOMIC DNA]</scope>
</reference>
<name>A0ABP0FVQ8_CLALP</name>
<evidence type="ECO:0000313" key="1">
    <source>
        <dbReference type="EMBL" id="CAK8682484.1"/>
    </source>
</evidence>
<evidence type="ECO:0000313" key="2">
    <source>
        <dbReference type="Proteomes" id="UP001642483"/>
    </source>
</evidence>
<comment type="caution">
    <text evidence="1">The sequence shown here is derived from an EMBL/GenBank/DDBJ whole genome shotgun (WGS) entry which is preliminary data.</text>
</comment>
<dbReference type="EMBL" id="CAWYQH010000090">
    <property type="protein sequence ID" value="CAK8682484.1"/>
    <property type="molecule type" value="Genomic_DNA"/>
</dbReference>
<keyword evidence="2" id="KW-1185">Reference proteome</keyword>
<organism evidence="1 2">
    <name type="scientific">Clavelina lepadiformis</name>
    <name type="common">Light-bulb sea squirt</name>
    <name type="synonym">Ascidia lepadiformis</name>
    <dbReference type="NCBI Taxonomy" id="159417"/>
    <lineage>
        <taxon>Eukaryota</taxon>
        <taxon>Metazoa</taxon>
        <taxon>Chordata</taxon>
        <taxon>Tunicata</taxon>
        <taxon>Ascidiacea</taxon>
        <taxon>Aplousobranchia</taxon>
        <taxon>Clavelinidae</taxon>
        <taxon>Clavelina</taxon>
    </lineage>
</organism>
<proteinExistence type="predicted"/>
<gene>
    <name evidence="1" type="ORF">CVLEPA_LOCUS13142</name>
</gene>